<reference evidence="7" key="1">
    <citation type="submission" date="2025-08" db="UniProtKB">
        <authorList>
            <consortium name="RefSeq"/>
        </authorList>
    </citation>
    <scope>IDENTIFICATION</scope>
</reference>
<keyword evidence="2" id="KW-0443">Lipid metabolism</keyword>
<evidence type="ECO:0000313" key="6">
    <source>
        <dbReference type="Proteomes" id="UP000694906"/>
    </source>
</evidence>
<dbReference type="RefSeq" id="XP_012924022.1">
    <property type="nucleotide sequence ID" value="XM_013068568.2"/>
</dbReference>
<dbReference type="PRINTS" id="PR00081">
    <property type="entry name" value="GDHRDH"/>
</dbReference>
<comment type="similarity">
    <text evidence="5">Belongs to the short-chain dehydrogenases/reductases (SDR) family. 17-beta-HSD 3 subfamily.</text>
</comment>
<keyword evidence="2" id="KW-0752">Steroid biosynthesis</keyword>
<dbReference type="GeneID" id="101723489"/>
<evidence type="ECO:0000256" key="2">
    <source>
        <dbReference type="ARBA" id="ARBA00022955"/>
    </source>
</evidence>
<dbReference type="Pfam" id="PF00106">
    <property type="entry name" value="adh_short"/>
    <property type="match status" value="1"/>
</dbReference>
<dbReference type="GO" id="GO:0006694">
    <property type="term" value="P:steroid biosynthetic process"/>
    <property type="evidence" value="ECO:0007669"/>
    <property type="project" value="UniProtKB-KW"/>
</dbReference>
<keyword evidence="6" id="KW-1185">Reference proteome</keyword>
<evidence type="ECO:0000313" key="7">
    <source>
        <dbReference type="RefSeq" id="XP_012924022.1"/>
    </source>
</evidence>
<organism evidence="6 7">
    <name type="scientific">Heterocephalus glaber</name>
    <name type="common">Naked mole rat</name>
    <dbReference type="NCBI Taxonomy" id="10181"/>
    <lineage>
        <taxon>Eukaryota</taxon>
        <taxon>Metazoa</taxon>
        <taxon>Chordata</taxon>
        <taxon>Craniata</taxon>
        <taxon>Vertebrata</taxon>
        <taxon>Euteleostomi</taxon>
        <taxon>Mammalia</taxon>
        <taxon>Eutheria</taxon>
        <taxon>Euarchontoglires</taxon>
        <taxon>Glires</taxon>
        <taxon>Rodentia</taxon>
        <taxon>Hystricomorpha</taxon>
        <taxon>Bathyergidae</taxon>
        <taxon>Heterocephalus</taxon>
    </lineage>
</organism>
<dbReference type="KEGG" id="hgl:101723489"/>
<accession>A0AAX6QRV9</accession>
<evidence type="ECO:0000256" key="5">
    <source>
        <dbReference type="ARBA" id="ARBA00038261"/>
    </source>
</evidence>
<keyword evidence="3" id="KW-0560">Oxidoreductase</keyword>
<dbReference type="InterPro" id="IPR051019">
    <property type="entry name" value="VLCFA-Steroid_DH"/>
</dbReference>
<dbReference type="PROSITE" id="PS00061">
    <property type="entry name" value="ADH_SHORT"/>
    <property type="match status" value="1"/>
</dbReference>
<name>A0AAX6QRV9_HETGA</name>
<evidence type="ECO:0000256" key="1">
    <source>
        <dbReference type="ARBA" id="ARBA00004240"/>
    </source>
</evidence>
<sequence length="191" mass="20795">MRRCGWCDEAGERGSGRFHFRPQSISDIINCNTMSAAQMTGIVLPQMVSRGRGVIVNVSSIASQRGFPSHALYSATKAFVQCFSEAVGAEYSPQGVTIQTVSPSFVSTNMINKRSTGLLVKSADEFARTALDTLGLSSHVSGCLSHELQSFLLPFIIPVWLTNSRWGIRLLSLGSKVKFFSFLQSATARSH</sequence>
<protein>
    <recommendedName>
        <fullName evidence="4">17beta-estradiol 17-dehydrogenase</fullName>
        <ecNumber evidence="4">1.1.1.62</ecNumber>
    </recommendedName>
</protein>
<dbReference type="InterPro" id="IPR036291">
    <property type="entry name" value="NAD(P)-bd_dom_sf"/>
</dbReference>
<comment type="subcellular location">
    <subcellularLocation>
        <location evidence="1">Endoplasmic reticulum</location>
    </subcellularLocation>
</comment>
<proteinExistence type="inferred from homology"/>
<dbReference type="SUPFAM" id="SSF51735">
    <property type="entry name" value="NAD(P)-binding Rossmann-fold domains"/>
    <property type="match status" value="1"/>
</dbReference>
<dbReference type="AlphaFoldDB" id="A0AAX6QRV9"/>
<dbReference type="GO" id="GO:0005783">
    <property type="term" value="C:endoplasmic reticulum"/>
    <property type="evidence" value="ECO:0007669"/>
    <property type="project" value="UniProtKB-SubCell"/>
</dbReference>
<keyword evidence="2" id="KW-0444">Lipid biosynthesis</keyword>
<dbReference type="PANTHER" id="PTHR43899">
    <property type="entry name" value="RH59310P"/>
    <property type="match status" value="1"/>
</dbReference>
<dbReference type="PANTHER" id="PTHR43899:SF10">
    <property type="entry name" value="20BETA-HYDROXYSTEROID DEHYDROGENASE TYPE 2"/>
    <property type="match status" value="1"/>
</dbReference>
<dbReference type="InterPro" id="IPR020904">
    <property type="entry name" value="Sc_DH/Rdtase_CS"/>
</dbReference>
<dbReference type="EC" id="1.1.1.62" evidence="4"/>
<dbReference type="Proteomes" id="UP000694906">
    <property type="component" value="Unplaced"/>
</dbReference>
<gene>
    <name evidence="7" type="primary">LOC101723489</name>
</gene>
<dbReference type="InterPro" id="IPR002347">
    <property type="entry name" value="SDR_fam"/>
</dbReference>
<evidence type="ECO:0000256" key="3">
    <source>
        <dbReference type="ARBA" id="ARBA00023002"/>
    </source>
</evidence>
<dbReference type="Gene3D" id="3.40.50.720">
    <property type="entry name" value="NAD(P)-binding Rossmann-like Domain"/>
    <property type="match status" value="1"/>
</dbReference>
<evidence type="ECO:0000256" key="4">
    <source>
        <dbReference type="ARBA" id="ARBA00024072"/>
    </source>
</evidence>
<dbReference type="GO" id="GO:0004303">
    <property type="term" value="F:estradiol 17-beta-dehydrogenase [NAD(P)+] activity"/>
    <property type="evidence" value="ECO:0007669"/>
    <property type="project" value="UniProtKB-EC"/>
</dbReference>